<evidence type="ECO:0000313" key="14">
    <source>
        <dbReference type="Proteomes" id="UP000051291"/>
    </source>
</evidence>
<dbReference type="GO" id="GO:0051205">
    <property type="term" value="P:protein insertion into membrane"/>
    <property type="evidence" value="ECO:0007669"/>
    <property type="project" value="TreeGrafter"/>
</dbReference>
<gene>
    <name evidence="13" type="ORF">FC64_GL001050</name>
</gene>
<evidence type="ECO:0000256" key="7">
    <source>
        <dbReference type="ARBA" id="ARBA00023136"/>
    </source>
</evidence>
<feature type="transmembrane region" description="Helical" evidence="11">
    <location>
        <begin position="234"/>
        <end position="252"/>
    </location>
</feature>
<accession>A0A0R1ZAZ9</accession>
<proteinExistence type="inferred from homology"/>
<evidence type="ECO:0000256" key="3">
    <source>
        <dbReference type="ARBA" id="ARBA00022475"/>
    </source>
</evidence>
<keyword evidence="6 11" id="KW-1133">Transmembrane helix</keyword>
<keyword evidence="7 11" id="KW-0472">Membrane</keyword>
<organism evidence="13 14">
    <name type="scientific">Ligilactobacillus araffinosus DSM 20653</name>
    <dbReference type="NCBI Taxonomy" id="1423820"/>
    <lineage>
        <taxon>Bacteria</taxon>
        <taxon>Bacillati</taxon>
        <taxon>Bacillota</taxon>
        <taxon>Bacilli</taxon>
        <taxon>Lactobacillales</taxon>
        <taxon>Lactobacillaceae</taxon>
        <taxon>Ligilactobacillus</taxon>
    </lineage>
</organism>
<feature type="compositionally biased region" description="Basic and acidic residues" evidence="10">
    <location>
        <begin position="271"/>
        <end position="292"/>
    </location>
</feature>
<feature type="domain" description="Membrane insertase YidC/Oxa/ALB C-terminal" evidence="12">
    <location>
        <begin position="59"/>
        <end position="251"/>
    </location>
</feature>
<dbReference type="GO" id="GO:0032977">
    <property type="term" value="F:membrane insertase activity"/>
    <property type="evidence" value="ECO:0007669"/>
    <property type="project" value="InterPro"/>
</dbReference>
<sequence length="309" mass="34618">MKKKKIVILAGIFLTTSLFLSGCVQRTSSGKPYGFIYDYLAVPTQHLLKWLANLLGGSYGWSIVVITIVVRFLLLPLMLNQMKKSTVQQEKMAAIQPQLMELQKQAQKAQTQEEQMLLSQQMMALYRDNEISMTGGIGCLPLLIQMPIFAALYAAIEYSPDLAHSTFFGINLAGRSFTFVALTFLIYALQGWLSTRGMPQQNGQMAKMTTGMMMIYTPVMFAFMTWIAPAGLGLYFFAGGIIACLQTLLINAMRPRIKKEVEAQMAARKPVHSEPVKPLKAQIKDAQEKSAETHNLNRQRNAGKQHRNK</sequence>
<comment type="subcellular location">
    <subcellularLocation>
        <location evidence="1">Cell membrane</location>
        <topology evidence="1">Multi-pass membrane protein</topology>
    </subcellularLocation>
    <subcellularLocation>
        <location evidence="9">Membrane</location>
        <topology evidence="9">Multi-pass membrane protein</topology>
    </subcellularLocation>
</comment>
<comment type="similarity">
    <text evidence="9">Belongs to the OXA1/ALB3/YidC family.</text>
</comment>
<evidence type="ECO:0000256" key="2">
    <source>
        <dbReference type="ARBA" id="ARBA00022448"/>
    </source>
</evidence>
<dbReference type="GO" id="GO:0005886">
    <property type="term" value="C:plasma membrane"/>
    <property type="evidence" value="ECO:0007669"/>
    <property type="project" value="UniProtKB-SubCell"/>
</dbReference>
<dbReference type="RefSeq" id="WP_057906899.1">
    <property type="nucleotide sequence ID" value="NZ_AYYZ01000029.1"/>
</dbReference>
<evidence type="ECO:0000256" key="9">
    <source>
        <dbReference type="RuleBase" id="RU003945"/>
    </source>
</evidence>
<keyword evidence="4 9" id="KW-0812">Transmembrane</keyword>
<keyword evidence="14" id="KW-1185">Reference proteome</keyword>
<evidence type="ECO:0000256" key="1">
    <source>
        <dbReference type="ARBA" id="ARBA00004651"/>
    </source>
</evidence>
<evidence type="ECO:0000256" key="8">
    <source>
        <dbReference type="ARBA" id="ARBA00023186"/>
    </source>
</evidence>
<dbReference type="NCBIfam" id="TIGR03592">
    <property type="entry name" value="yidC_oxa1_cterm"/>
    <property type="match status" value="1"/>
</dbReference>
<dbReference type="AlphaFoldDB" id="A0A0R1ZAZ9"/>
<evidence type="ECO:0000313" key="13">
    <source>
        <dbReference type="EMBL" id="KRM51857.1"/>
    </source>
</evidence>
<dbReference type="InterPro" id="IPR001708">
    <property type="entry name" value="YidC/ALB3/OXA1/COX18"/>
</dbReference>
<keyword evidence="5" id="KW-0653">Protein transport</keyword>
<dbReference type="Pfam" id="PF02096">
    <property type="entry name" value="60KD_IMP"/>
    <property type="match status" value="1"/>
</dbReference>
<evidence type="ECO:0000256" key="6">
    <source>
        <dbReference type="ARBA" id="ARBA00022989"/>
    </source>
</evidence>
<reference evidence="13 14" key="1">
    <citation type="journal article" date="2015" name="Genome Announc.">
        <title>Expanding the biotechnology potential of lactobacilli through comparative genomics of 213 strains and associated genera.</title>
        <authorList>
            <person name="Sun Z."/>
            <person name="Harris H.M."/>
            <person name="McCann A."/>
            <person name="Guo C."/>
            <person name="Argimon S."/>
            <person name="Zhang W."/>
            <person name="Yang X."/>
            <person name="Jeffery I.B."/>
            <person name="Cooney J.C."/>
            <person name="Kagawa T.F."/>
            <person name="Liu W."/>
            <person name="Song Y."/>
            <person name="Salvetti E."/>
            <person name="Wrobel A."/>
            <person name="Rasinkangas P."/>
            <person name="Parkhill J."/>
            <person name="Rea M.C."/>
            <person name="O'Sullivan O."/>
            <person name="Ritari J."/>
            <person name="Douillard F.P."/>
            <person name="Paul Ross R."/>
            <person name="Yang R."/>
            <person name="Briner A.E."/>
            <person name="Felis G.E."/>
            <person name="de Vos W.M."/>
            <person name="Barrangou R."/>
            <person name="Klaenhammer T.R."/>
            <person name="Caufield P.W."/>
            <person name="Cui Y."/>
            <person name="Zhang H."/>
            <person name="O'Toole P.W."/>
        </authorList>
    </citation>
    <scope>NUCLEOTIDE SEQUENCE [LARGE SCALE GENOMIC DNA]</scope>
    <source>
        <strain evidence="13 14">DSM 20653</strain>
    </source>
</reference>
<feature type="transmembrane region" description="Helical" evidence="11">
    <location>
        <begin position="210"/>
        <end position="228"/>
    </location>
</feature>
<evidence type="ECO:0000256" key="10">
    <source>
        <dbReference type="SAM" id="MobiDB-lite"/>
    </source>
</evidence>
<dbReference type="PROSITE" id="PS51257">
    <property type="entry name" value="PROKAR_LIPOPROTEIN"/>
    <property type="match status" value="1"/>
</dbReference>
<dbReference type="InterPro" id="IPR028055">
    <property type="entry name" value="YidC/Oxa/ALB_C"/>
</dbReference>
<feature type="transmembrane region" description="Helical" evidence="11">
    <location>
        <begin position="131"/>
        <end position="156"/>
    </location>
</feature>
<name>A0A0R1ZAZ9_9LACO</name>
<feature type="transmembrane region" description="Helical" evidence="11">
    <location>
        <begin position="168"/>
        <end position="189"/>
    </location>
</feature>
<feature type="transmembrane region" description="Helical" evidence="11">
    <location>
        <begin position="50"/>
        <end position="74"/>
    </location>
</feature>
<dbReference type="PANTHER" id="PTHR12428">
    <property type="entry name" value="OXA1"/>
    <property type="match status" value="1"/>
</dbReference>
<dbReference type="Proteomes" id="UP000051291">
    <property type="component" value="Unassembled WGS sequence"/>
</dbReference>
<dbReference type="PANTHER" id="PTHR12428:SF65">
    <property type="entry name" value="CYTOCHROME C OXIDASE ASSEMBLY PROTEIN COX18, MITOCHONDRIAL"/>
    <property type="match status" value="1"/>
</dbReference>
<dbReference type="EMBL" id="AYYZ01000029">
    <property type="protein sequence ID" value="KRM51857.1"/>
    <property type="molecule type" value="Genomic_DNA"/>
</dbReference>
<keyword evidence="8" id="KW-0143">Chaperone</keyword>
<dbReference type="PRINTS" id="PR00701">
    <property type="entry name" value="60KDINNERMP"/>
</dbReference>
<protein>
    <submittedName>
        <fullName evidence="13">Oxa1 family cytochrome oxidase biogenesis protein</fullName>
    </submittedName>
</protein>
<keyword evidence="3" id="KW-1003">Cell membrane</keyword>
<dbReference type="InterPro" id="IPR047196">
    <property type="entry name" value="YidC_ALB_C"/>
</dbReference>
<dbReference type="PATRIC" id="fig|1423820.4.peg.1074"/>
<feature type="region of interest" description="Disordered" evidence="10">
    <location>
        <begin position="267"/>
        <end position="309"/>
    </location>
</feature>
<evidence type="ECO:0000256" key="4">
    <source>
        <dbReference type="ARBA" id="ARBA00022692"/>
    </source>
</evidence>
<dbReference type="CDD" id="cd20070">
    <property type="entry name" value="5TM_YidC_Alb3"/>
    <property type="match status" value="1"/>
</dbReference>
<evidence type="ECO:0000256" key="5">
    <source>
        <dbReference type="ARBA" id="ARBA00022927"/>
    </source>
</evidence>
<comment type="caution">
    <text evidence="13">The sequence shown here is derived from an EMBL/GenBank/DDBJ whole genome shotgun (WGS) entry which is preliminary data.</text>
</comment>
<dbReference type="GO" id="GO:0015031">
    <property type="term" value="P:protein transport"/>
    <property type="evidence" value="ECO:0007669"/>
    <property type="project" value="UniProtKB-KW"/>
</dbReference>
<dbReference type="STRING" id="1423820.FC64_GL001050"/>
<evidence type="ECO:0000256" key="11">
    <source>
        <dbReference type="SAM" id="Phobius"/>
    </source>
</evidence>
<evidence type="ECO:0000259" key="12">
    <source>
        <dbReference type="Pfam" id="PF02096"/>
    </source>
</evidence>
<keyword evidence="2" id="KW-0813">Transport</keyword>